<evidence type="ECO:0000256" key="4">
    <source>
        <dbReference type="SAM" id="MobiDB-lite"/>
    </source>
</evidence>
<dbReference type="InterPro" id="IPR037147">
    <property type="entry name" value="Ribosomal_bL28_sf"/>
</dbReference>
<evidence type="ECO:0000256" key="1">
    <source>
        <dbReference type="ARBA" id="ARBA00008760"/>
    </source>
</evidence>
<keyword evidence="6" id="KW-1185">Reference proteome</keyword>
<evidence type="ECO:0000256" key="3">
    <source>
        <dbReference type="ARBA" id="ARBA00023274"/>
    </source>
</evidence>
<dbReference type="Pfam" id="PF00830">
    <property type="entry name" value="Ribosomal_L28"/>
    <property type="match status" value="1"/>
</dbReference>
<dbReference type="InterPro" id="IPR034704">
    <property type="entry name" value="Ribosomal_bL28/bL31-like_sf"/>
</dbReference>
<evidence type="ECO:0000313" key="5">
    <source>
        <dbReference type="EMBL" id="KJZ72022.1"/>
    </source>
</evidence>
<dbReference type="PANTHER" id="PTHR13528">
    <property type="entry name" value="39S RIBOSOMAL PROTEIN L28, MITOCHONDRIAL"/>
    <property type="match status" value="1"/>
</dbReference>
<accession>A0A0F7ZY83</accession>
<protein>
    <recommendedName>
        <fullName evidence="7">54S ribosomal protein L24</fullName>
    </recommendedName>
</protein>
<reference evidence="5 6" key="1">
    <citation type="journal article" date="2014" name="Genome Biol. Evol.">
        <title>Comparative genomics and transcriptomics analyses reveal divergent lifestyle features of nematode endoparasitic fungus Hirsutella minnesotensis.</title>
        <authorList>
            <person name="Lai Y."/>
            <person name="Liu K."/>
            <person name="Zhang X."/>
            <person name="Zhang X."/>
            <person name="Li K."/>
            <person name="Wang N."/>
            <person name="Shu C."/>
            <person name="Wu Y."/>
            <person name="Wang C."/>
            <person name="Bushley K.E."/>
            <person name="Xiang M."/>
            <person name="Liu X."/>
        </authorList>
    </citation>
    <scope>NUCLEOTIDE SEQUENCE [LARGE SCALE GENOMIC DNA]</scope>
    <source>
        <strain evidence="5 6">3608</strain>
    </source>
</reference>
<evidence type="ECO:0000313" key="6">
    <source>
        <dbReference type="Proteomes" id="UP000054481"/>
    </source>
</evidence>
<sequence>MGSVGSIDESECQKSGLTAEIYFVTTNDIGPISAIQKLWPIPLVARVPPRPTPPLSPGAAQPRAWHDAAAGGPEPDASRIDVVGLGPQLLLPVRAGRSGNCLPRGQANRGLYGSARIRFGNVVAEKHNNKSHRFWRPNVHVKIFKSPAFGAKVKTRLTIRVLKTIRNEGGLENYLLKNKPARIKELGPGGWNLRWLLMQTKAVQQRFNDERIALGLPPKEIEDRDDIIKYALDFATPGPLSVRSRAILDEMRAATTDAFVLGDESMADVEGVQELSDEAEEAMMKQLDNEVGGSEQAAESRPAPTM</sequence>
<comment type="similarity">
    <text evidence="1">Belongs to the bacterial ribosomal protein bL28 family.</text>
</comment>
<evidence type="ECO:0008006" key="7">
    <source>
        <dbReference type="Google" id="ProtNLM"/>
    </source>
</evidence>
<keyword evidence="2" id="KW-0689">Ribosomal protein</keyword>
<keyword evidence="3" id="KW-0687">Ribonucleoprotein</keyword>
<gene>
    <name evidence="5" type="ORF">HIM_08583</name>
</gene>
<evidence type="ECO:0000256" key="2">
    <source>
        <dbReference type="ARBA" id="ARBA00022980"/>
    </source>
</evidence>
<organism evidence="5 6">
    <name type="scientific">Hirsutella minnesotensis 3608</name>
    <dbReference type="NCBI Taxonomy" id="1043627"/>
    <lineage>
        <taxon>Eukaryota</taxon>
        <taxon>Fungi</taxon>
        <taxon>Dikarya</taxon>
        <taxon>Ascomycota</taxon>
        <taxon>Pezizomycotina</taxon>
        <taxon>Sordariomycetes</taxon>
        <taxon>Hypocreomycetidae</taxon>
        <taxon>Hypocreales</taxon>
        <taxon>Ophiocordycipitaceae</taxon>
        <taxon>Hirsutella</taxon>
    </lineage>
</organism>
<dbReference type="GO" id="GO:0005762">
    <property type="term" value="C:mitochondrial large ribosomal subunit"/>
    <property type="evidence" value="ECO:0007669"/>
    <property type="project" value="TreeGrafter"/>
</dbReference>
<dbReference type="Gene3D" id="2.30.170.40">
    <property type="entry name" value="Ribosomal protein L28/L24"/>
    <property type="match status" value="1"/>
</dbReference>
<dbReference type="InterPro" id="IPR026569">
    <property type="entry name" value="Ribosomal_bL28"/>
</dbReference>
<dbReference type="PANTHER" id="PTHR13528:SF2">
    <property type="entry name" value="LARGE RIBOSOMAL SUBUNIT PROTEIN BL28M"/>
    <property type="match status" value="1"/>
</dbReference>
<dbReference type="AlphaFoldDB" id="A0A0F7ZY83"/>
<dbReference type="GO" id="GO:0003735">
    <property type="term" value="F:structural constituent of ribosome"/>
    <property type="evidence" value="ECO:0007669"/>
    <property type="project" value="InterPro"/>
</dbReference>
<name>A0A0F7ZY83_9HYPO</name>
<dbReference type="SUPFAM" id="SSF143800">
    <property type="entry name" value="L28p-like"/>
    <property type="match status" value="1"/>
</dbReference>
<proteinExistence type="inferred from homology"/>
<dbReference type="EMBL" id="KQ030554">
    <property type="protein sequence ID" value="KJZ72022.1"/>
    <property type="molecule type" value="Genomic_DNA"/>
</dbReference>
<feature type="region of interest" description="Disordered" evidence="4">
    <location>
        <begin position="50"/>
        <end position="76"/>
    </location>
</feature>
<dbReference type="OrthoDB" id="361870at2759"/>
<feature type="region of interest" description="Disordered" evidence="4">
    <location>
        <begin position="284"/>
        <end position="306"/>
    </location>
</feature>
<dbReference type="Proteomes" id="UP000054481">
    <property type="component" value="Unassembled WGS sequence"/>
</dbReference>